<reference evidence="3 4" key="1">
    <citation type="journal article" date="2021" name="Int. J. Syst. Evol. Microbiol.">
        <title>Reticulibacter mediterranei gen. nov., sp. nov., within the new family Reticulibacteraceae fam. nov., and Ktedonospora formicarum gen. nov., sp. nov., Ktedonobacter robiniae sp. nov., Dictyobacter formicarum sp. nov. and Dictyobacter arantiisoli sp. nov., belonging to the class Ktedonobacteria.</title>
        <authorList>
            <person name="Yabe S."/>
            <person name="Zheng Y."/>
            <person name="Wang C.M."/>
            <person name="Sakai Y."/>
            <person name="Abe K."/>
            <person name="Yokota A."/>
            <person name="Donadio S."/>
            <person name="Cavaletti L."/>
            <person name="Monciardini P."/>
        </authorList>
    </citation>
    <scope>NUCLEOTIDE SEQUENCE [LARGE SCALE GENOMIC DNA]</scope>
    <source>
        <strain evidence="3 4">SOSP1-9</strain>
    </source>
</reference>
<sequence length="244" mass="27035">MLFRMRKRASIRIRARHGLGLALLALPIIVVLSWALLGPLLQVVALLSCMIAVPFAVILFFLPLSTSTTPARPSSTPTAVAPVWSVPTDDSLPYVPRSLNEIYQLMNARQFEIFSAALVMCAAPEHRFLQHCGGSSDQGVDAKLLNHVGCLVAVQSKFYAQDHHVPHAELREFYGAIVLQKAVYGYFVTTSSYTPAALSGFLGKMKVHMIDGRRIEYLLKYKRYELGQALRDIALHQPSAAIWS</sequence>
<dbReference type="SUPFAM" id="SSF52980">
    <property type="entry name" value="Restriction endonuclease-like"/>
    <property type="match status" value="1"/>
</dbReference>
<gene>
    <name evidence="3" type="ORF">KSZ_62540</name>
</gene>
<protein>
    <recommendedName>
        <fullName evidence="2">Restriction endonuclease type IV Mrr domain-containing protein</fullName>
    </recommendedName>
</protein>
<dbReference type="EMBL" id="BNJJ01000022">
    <property type="protein sequence ID" value="GHO88248.1"/>
    <property type="molecule type" value="Genomic_DNA"/>
</dbReference>
<evidence type="ECO:0000313" key="4">
    <source>
        <dbReference type="Proteomes" id="UP000635565"/>
    </source>
</evidence>
<feature type="domain" description="Restriction endonuclease type IV Mrr" evidence="2">
    <location>
        <begin position="106"/>
        <end position="218"/>
    </location>
</feature>
<dbReference type="RefSeq" id="WP_201365857.1">
    <property type="nucleotide sequence ID" value="NZ_BNJJ01000022.1"/>
</dbReference>
<evidence type="ECO:0000259" key="2">
    <source>
        <dbReference type="Pfam" id="PF04471"/>
    </source>
</evidence>
<evidence type="ECO:0000313" key="3">
    <source>
        <dbReference type="EMBL" id="GHO88248.1"/>
    </source>
</evidence>
<dbReference type="Pfam" id="PF04471">
    <property type="entry name" value="Mrr_cat"/>
    <property type="match status" value="1"/>
</dbReference>
<keyword evidence="1" id="KW-0812">Transmembrane</keyword>
<comment type="caution">
    <text evidence="3">The sequence shown here is derived from an EMBL/GenBank/DDBJ whole genome shotgun (WGS) entry which is preliminary data.</text>
</comment>
<feature type="transmembrane region" description="Helical" evidence="1">
    <location>
        <begin position="20"/>
        <end position="37"/>
    </location>
</feature>
<dbReference type="Gene3D" id="3.40.1350.10">
    <property type="match status" value="1"/>
</dbReference>
<dbReference type="InterPro" id="IPR007560">
    <property type="entry name" value="Restrct_endonuc_IV_Mrr"/>
</dbReference>
<evidence type="ECO:0000256" key="1">
    <source>
        <dbReference type="SAM" id="Phobius"/>
    </source>
</evidence>
<dbReference type="InterPro" id="IPR011335">
    <property type="entry name" value="Restrct_endonuc-II-like"/>
</dbReference>
<organism evidence="3 4">
    <name type="scientific">Dictyobacter formicarum</name>
    <dbReference type="NCBI Taxonomy" id="2778368"/>
    <lineage>
        <taxon>Bacteria</taxon>
        <taxon>Bacillati</taxon>
        <taxon>Chloroflexota</taxon>
        <taxon>Ktedonobacteria</taxon>
        <taxon>Ktedonobacterales</taxon>
        <taxon>Dictyobacteraceae</taxon>
        <taxon>Dictyobacter</taxon>
    </lineage>
</organism>
<dbReference type="Proteomes" id="UP000635565">
    <property type="component" value="Unassembled WGS sequence"/>
</dbReference>
<keyword evidence="4" id="KW-1185">Reference proteome</keyword>
<dbReference type="InterPro" id="IPR011856">
    <property type="entry name" value="tRNA_endonuc-like_dom_sf"/>
</dbReference>
<name>A0ABQ3VS85_9CHLR</name>
<keyword evidence="1" id="KW-1133">Transmembrane helix</keyword>
<proteinExistence type="predicted"/>
<feature type="transmembrane region" description="Helical" evidence="1">
    <location>
        <begin position="43"/>
        <end position="62"/>
    </location>
</feature>
<keyword evidence="1" id="KW-0472">Membrane</keyword>
<accession>A0ABQ3VS85</accession>